<dbReference type="EMBL" id="IACI01060772">
    <property type="protein sequence ID" value="LAA27245.1"/>
    <property type="molecule type" value="Transcribed_RNA"/>
</dbReference>
<proteinExistence type="predicted"/>
<feature type="transmembrane region" description="Helical" evidence="1">
    <location>
        <begin position="84"/>
        <end position="102"/>
    </location>
</feature>
<reference evidence="2" key="2">
    <citation type="submission" date="2017-12" db="EMBL/GenBank/DDBJ databases">
        <title>Coralsnake Venomics: Analyses of Venom Gland Transcriptomes and Proteomes of Six Brazilian Taxa.</title>
        <authorList>
            <person name="Aird S.D."/>
            <person name="Jorge da Silva N."/>
            <person name="Qiu L."/>
            <person name="Villar-Briones A."/>
            <person name="Aparecida-Saddi V."/>
            <person name="Campos-Telles M.P."/>
            <person name="Grau M."/>
            <person name="Mikheyev A.S."/>
        </authorList>
    </citation>
    <scope>NUCLEOTIDE SEQUENCE</scope>
    <source>
        <tissue evidence="2">Venom_gland</tissue>
    </source>
</reference>
<accession>A0A2H6N932</accession>
<dbReference type="AlphaFoldDB" id="A0A2H6N932"/>
<feature type="transmembrane region" description="Helical" evidence="1">
    <location>
        <begin position="12"/>
        <end position="30"/>
    </location>
</feature>
<keyword evidence="1" id="KW-0812">Transmembrane</keyword>
<keyword evidence="1" id="KW-1133">Transmembrane helix</keyword>
<reference evidence="2" key="1">
    <citation type="submission" date="2017-07" db="EMBL/GenBank/DDBJ databases">
        <authorList>
            <person name="Mikheyev A."/>
            <person name="Grau M."/>
        </authorList>
    </citation>
    <scope>NUCLEOTIDE SEQUENCE</scope>
    <source>
        <tissue evidence="2">Venom_gland</tissue>
    </source>
</reference>
<evidence type="ECO:0000256" key="1">
    <source>
        <dbReference type="SAM" id="Phobius"/>
    </source>
</evidence>
<name>A0A2H6N932_9SAUR</name>
<evidence type="ECO:0000313" key="2">
    <source>
        <dbReference type="EMBL" id="LAA27245.1"/>
    </source>
</evidence>
<sequence>MFILAVQKTQVFFWGGGVAIITHISSLISCNNFTPPHCTELFCYLQFLHAPLPLVSPLCLLFLVDLQGMVVGALPALVETAGGGGVFAGPLLNVAFSLRVLGEEEKQFLFQL</sequence>
<keyword evidence="1" id="KW-0472">Membrane</keyword>
<protein>
    <submittedName>
        <fullName evidence="2">Uncharacterized protein</fullName>
    </submittedName>
</protein>
<feature type="transmembrane region" description="Helical" evidence="1">
    <location>
        <begin position="42"/>
        <end position="64"/>
    </location>
</feature>
<organism evidence="2">
    <name type="scientific">Micrurus carvalhoi</name>
    <dbReference type="NCBI Taxonomy" id="3147026"/>
    <lineage>
        <taxon>Eukaryota</taxon>
        <taxon>Metazoa</taxon>
        <taxon>Chordata</taxon>
        <taxon>Craniata</taxon>
        <taxon>Vertebrata</taxon>
        <taxon>Euteleostomi</taxon>
        <taxon>Lepidosauria</taxon>
        <taxon>Squamata</taxon>
        <taxon>Bifurcata</taxon>
        <taxon>Unidentata</taxon>
        <taxon>Episquamata</taxon>
        <taxon>Toxicofera</taxon>
        <taxon>Serpentes</taxon>
        <taxon>Colubroidea</taxon>
        <taxon>Elapidae</taxon>
        <taxon>Elapinae</taxon>
        <taxon>Micrurus</taxon>
    </lineage>
</organism>